<feature type="transmembrane region" description="Helical" evidence="7">
    <location>
        <begin position="286"/>
        <end position="305"/>
    </location>
</feature>
<keyword evidence="10" id="KW-1185">Reference proteome</keyword>
<feature type="transmembrane region" description="Helical" evidence="7">
    <location>
        <begin position="340"/>
        <end position="362"/>
    </location>
</feature>
<evidence type="ECO:0000313" key="9">
    <source>
        <dbReference type="EMBL" id="QBD79905.1"/>
    </source>
</evidence>
<dbReference type="SUPFAM" id="SSF103473">
    <property type="entry name" value="MFS general substrate transporter"/>
    <property type="match status" value="1"/>
</dbReference>
<evidence type="ECO:0000313" key="10">
    <source>
        <dbReference type="Proteomes" id="UP000290365"/>
    </source>
</evidence>
<dbReference type="KEGG" id="kbs:EPA93_29565"/>
<feature type="transmembrane region" description="Helical" evidence="7">
    <location>
        <begin position="204"/>
        <end position="221"/>
    </location>
</feature>
<dbReference type="PROSITE" id="PS50850">
    <property type="entry name" value="MFS"/>
    <property type="match status" value="1"/>
</dbReference>
<dbReference type="CDD" id="cd06173">
    <property type="entry name" value="MFS_MefA_like"/>
    <property type="match status" value="1"/>
</dbReference>
<feature type="domain" description="Major facilitator superfamily (MFS) profile" evidence="8">
    <location>
        <begin position="39"/>
        <end position="428"/>
    </location>
</feature>
<dbReference type="AlphaFoldDB" id="A0A4P6JWQ8"/>
<keyword evidence="4 7" id="KW-0812">Transmembrane</keyword>
<keyword evidence="2" id="KW-0813">Transport</keyword>
<dbReference type="EMBL" id="CP035758">
    <property type="protein sequence ID" value="QBD79905.1"/>
    <property type="molecule type" value="Genomic_DNA"/>
</dbReference>
<evidence type="ECO:0000256" key="4">
    <source>
        <dbReference type="ARBA" id="ARBA00022692"/>
    </source>
</evidence>
<name>A0A4P6JWQ8_KTERU</name>
<feature type="transmembrane region" description="Helical" evidence="7">
    <location>
        <begin position="251"/>
        <end position="274"/>
    </location>
</feature>
<evidence type="ECO:0000256" key="3">
    <source>
        <dbReference type="ARBA" id="ARBA00022475"/>
    </source>
</evidence>
<dbReference type="Proteomes" id="UP000290365">
    <property type="component" value="Chromosome"/>
</dbReference>
<protein>
    <submittedName>
        <fullName evidence="9">MFS transporter</fullName>
    </submittedName>
</protein>
<feature type="transmembrane region" description="Helical" evidence="7">
    <location>
        <begin position="39"/>
        <end position="60"/>
    </location>
</feature>
<evidence type="ECO:0000256" key="6">
    <source>
        <dbReference type="ARBA" id="ARBA00023136"/>
    </source>
</evidence>
<dbReference type="GO" id="GO:0005886">
    <property type="term" value="C:plasma membrane"/>
    <property type="evidence" value="ECO:0007669"/>
    <property type="project" value="UniProtKB-SubCell"/>
</dbReference>
<evidence type="ECO:0000256" key="5">
    <source>
        <dbReference type="ARBA" id="ARBA00022989"/>
    </source>
</evidence>
<sequence length="445" mass="47734">MSLNLYSKTLKDLLMQLPTRTKRVSFTLPASLHPLTEKYFSIFWAGAFLSSIGFWIQAVGEGWLVLQLTNSALLLGLVTFAATLPNVVLSLFGGAIADRVNRRYLLIITQSVYLSSALTIGILTTLHLIQVWMIILIALINGTFSSVGFPAWQTFISELVSPGELKQGIALNSMQFNLSRVIGPAIGGISVGVLGVAGSYYLNALSYVAILIPLLVMRPALRMHTSAERQSIWQGVREGLSYVRKLPSLQLALVLQFVIVFLVFPYATLLPIFANNIFHIGAQGLGLLNSAAGIGALCGSVLVVLRSQRMEYGPRALIILGIVGGSACAAFAMAHSLQLALLLLLVVGACAVMASTITNTTVQTMVPEEMRGRVLSLWVLSSAGIGPFGNLVAGWVAQYVGAPITLMLSGGLCAIIALIVLCWRMQLKPRMVENSIDSCKAVSAK</sequence>
<keyword evidence="3" id="KW-1003">Cell membrane</keyword>
<accession>A0A4P6JWQ8</accession>
<feature type="transmembrane region" description="Helical" evidence="7">
    <location>
        <begin position="317"/>
        <end position="334"/>
    </location>
</feature>
<reference evidence="9 10" key="1">
    <citation type="submission" date="2019-01" db="EMBL/GenBank/DDBJ databases">
        <title>Ktedonosporobacter rubrisoli SCAWS-G2.</title>
        <authorList>
            <person name="Huang Y."/>
            <person name="Yan B."/>
        </authorList>
    </citation>
    <scope>NUCLEOTIDE SEQUENCE [LARGE SCALE GENOMIC DNA]</scope>
    <source>
        <strain evidence="9 10">SCAWS-G2</strain>
    </source>
</reference>
<organism evidence="9 10">
    <name type="scientific">Ktedonosporobacter rubrisoli</name>
    <dbReference type="NCBI Taxonomy" id="2509675"/>
    <lineage>
        <taxon>Bacteria</taxon>
        <taxon>Bacillati</taxon>
        <taxon>Chloroflexota</taxon>
        <taxon>Ktedonobacteria</taxon>
        <taxon>Ktedonobacterales</taxon>
        <taxon>Ktedonosporobacteraceae</taxon>
        <taxon>Ktedonosporobacter</taxon>
    </lineage>
</organism>
<evidence type="ECO:0000256" key="1">
    <source>
        <dbReference type="ARBA" id="ARBA00004651"/>
    </source>
</evidence>
<dbReference type="GO" id="GO:0022857">
    <property type="term" value="F:transmembrane transporter activity"/>
    <property type="evidence" value="ECO:0007669"/>
    <property type="project" value="InterPro"/>
</dbReference>
<dbReference type="InterPro" id="IPR020846">
    <property type="entry name" value="MFS_dom"/>
</dbReference>
<comment type="subcellular location">
    <subcellularLocation>
        <location evidence="1">Cell membrane</location>
        <topology evidence="1">Multi-pass membrane protein</topology>
    </subcellularLocation>
</comment>
<dbReference type="InterPro" id="IPR010290">
    <property type="entry name" value="TM_effector"/>
</dbReference>
<gene>
    <name evidence="9" type="ORF">EPA93_29565</name>
</gene>
<keyword evidence="5 7" id="KW-1133">Transmembrane helix</keyword>
<evidence type="ECO:0000256" key="2">
    <source>
        <dbReference type="ARBA" id="ARBA00022448"/>
    </source>
</evidence>
<dbReference type="InterPro" id="IPR036259">
    <property type="entry name" value="MFS_trans_sf"/>
</dbReference>
<dbReference type="Gene3D" id="1.20.1250.20">
    <property type="entry name" value="MFS general substrate transporter like domains"/>
    <property type="match status" value="1"/>
</dbReference>
<feature type="transmembrane region" description="Helical" evidence="7">
    <location>
        <begin position="374"/>
        <end position="396"/>
    </location>
</feature>
<feature type="transmembrane region" description="Helical" evidence="7">
    <location>
        <begin position="402"/>
        <end position="423"/>
    </location>
</feature>
<proteinExistence type="predicted"/>
<evidence type="ECO:0000259" key="8">
    <source>
        <dbReference type="PROSITE" id="PS50850"/>
    </source>
</evidence>
<dbReference type="PANTHER" id="PTHR23513:SF11">
    <property type="entry name" value="STAPHYLOFERRIN A TRANSPORTER"/>
    <property type="match status" value="1"/>
</dbReference>
<feature type="transmembrane region" description="Helical" evidence="7">
    <location>
        <begin position="72"/>
        <end position="92"/>
    </location>
</feature>
<evidence type="ECO:0000256" key="7">
    <source>
        <dbReference type="SAM" id="Phobius"/>
    </source>
</evidence>
<dbReference type="PANTHER" id="PTHR23513">
    <property type="entry name" value="INTEGRAL MEMBRANE EFFLUX PROTEIN-RELATED"/>
    <property type="match status" value="1"/>
</dbReference>
<dbReference type="OrthoDB" id="9775268at2"/>
<dbReference type="Pfam" id="PF05977">
    <property type="entry name" value="MFS_3"/>
    <property type="match status" value="1"/>
</dbReference>
<keyword evidence="6 7" id="KW-0472">Membrane</keyword>